<feature type="transmembrane region" description="Helical" evidence="2">
    <location>
        <begin position="137"/>
        <end position="153"/>
    </location>
</feature>
<keyword evidence="2" id="KW-0472">Membrane</keyword>
<proteinExistence type="predicted"/>
<organism evidence="3 4">
    <name type="scientific">Microbacterium amylolyticum</name>
    <dbReference type="NCBI Taxonomy" id="936337"/>
    <lineage>
        <taxon>Bacteria</taxon>
        <taxon>Bacillati</taxon>
        <taxon>Actinomycetota</taxon>
        <taxon>Actinomycetes</taxon>
        <taxon>Micrococcales</taxon>
        <taxon>Microbacteriaceae</taxon>
        <taxon>Microbacterium</taxon>
    </lineage>
</organism>
<feature type="compositionally biased region" description="Acidic residues" evidence="1">
    <location>
        <begin position="44"/>
        <end position="55"/>
    </location>
</feature>
<evidence type="ECO:0000313" key="4">
    <source>
        <dbReference type="Proteomes" id="UP001519362"/>
    </source>
</evidence>
<sequence>MSTSDEDALSWGGDDDPTLAVTSESDADVAVTAAESSADTSEQAVEEVVSDEPEEDVSRGPGNVELVTYGVLGGIYAMWVVGWVLGVNRVRDWILAQPMSSPDAMFQASAILAPAAPVMWFVATLLLTRGGPAWQKILWLGVGVIALIPWPFIPGVTG</sequence>
<feature type="compositionally biased region" description="Acidic residues" evidence="1">
    <location>
        <begin position="1"/>
        <end position="17"/>
    </location>
</feature>
<evidence type="ECO:0000256" key="1">
    <source>
        <dbReference type="SAM" id="MobiDB-lite"/>
    </source>
</evidence>
<evidence type="ECO:0000313" key="3">
    <source>
        <dbReference type="EMBL" id="MBP2437817.1"/>
    </source>
</evidence>
<protein>
    <recommendedName>
        <fullName evidence="5">DNA polymerase III subunit gamma/tau</fullName>
    </recommendedName>
</protein>
<keyword evidence="2" id="KW-1133">Transmembrane helix</keyword>
<feature type="transmembrane region" description="Helical" evidence="2">
    <location>
        <begin position="105"/>
        <end position="128"/>
    </location>
</feature>
<evidence type="ECO:0000256" key="2">
    <source>
        <dbReference type="SAM" id="Phobius"/>
    </source>
</evidence>
<dbReference type="Proteomes" id="UP001519362">
    <property type="component" value="Unassembled WGS sequence"/>
</dbReference>
<feature type="transmembrane region" description="Helical" evidence="2">
    <location>
        <begin position="66"/>
        <end position="85"/>
    </location>
</feature>
<keyword evidence="2" id="KW-0812">Transmembrane</keyword>
<evidence type="ECO:0008006" key="5">
    <source>
        <dbReference type="Google" id="ProtNLM"/>
    </source>
</evidence>
<keyword evidence="4" id="KW-1185">Reference proteome</keyword>
<feature type="compositionally biased region" description="Polar residues" evidence="1">
    <location>
        <begin position="34"/>
        <end position="43"/>
    </location>
</feature>
<accession>A0ABS4ZKJ9</accession>
<reference evidence="3 4" key="1">
    <citation type="submission" date="2021-03" db="EMBL/GenBank/DDBJ databases">
        <title>Sequencing the genomes of 1000 actinobacteria strains.</title>
        <authorList>
            <person name="Klenk H.-P."/>
        </authorList>
    </citation>
    <scope>NUCLEOTIDE SEQUENCE [LARGE SCALE GENOMIC DNA]</scope>
    <source>
        <strain evidence="3 4">DSM 24221</strain>
    </source>
</reference>
<gene>
    <name evidence="3" type="ORF">JOF34_002403</name>
</gene>
<dbReference type="RefSeq" id="WP_165132981.1">
    <property type="nucleotide sequence ID" value="NZ_CP049253.1"/>
</dbReference>
<comment type="caution">
    <text evidence="3">The sequence shown here is derived from an EMBL/GenBank/DDBJ whole genome shotgun (WGS) entry which is preliminary data.</text>
</comment>
<name>A0ABS4ZKJ9_9MICO</name>
<dbReference type="EMBL" id="JAGIOL010000001">
    <property type="protein sequence ID" value="MBP2437817.1"/>
    <property type="molecule type" value="Genomic_DNA"/>
</dbReference>
<feature type="region of interest" description="Disordered" evidence="1">
    <location>
        <begin position="1"/>
        <end position="62"/>
    </location>
</feature>